<evidence type="ECO:0000313" key="2">
    <source>
        <dbReference type="EMBL" id="TQR86331.1"/>
    </source>
</evidence>
<dbReference type="PROSITE" id="PS51746">
    <property type="entry name" value="PPM_2"/>
    <property type="match status" value="1"/>
</dbReference>
<name>A0A544W256_9MYCO</name>
<feature type="domain" description="PPM-type phosphatase" evidence="1">
    <location>
        <begin position="29"/>
        <end position="261"/>
    </location>
</feature>
<gene>
    <name evidence="2" type="ORF">D8S82_12185</name>
</gene>
<dbReference type="Proteomes" id="UP000315759">
    <property type="component" value="Unassembled WGS sequence"/>
</dbReference>
<proteinExistence type="predicted"/>
<evidence type="ECO:0000313" key="3">
    <source>
        <dbReference type="Proteomes" id="UP000315759"/>
    </source>
</evidence>
<protein>
    <submittedName>
        <fullName evidence="2">Serine/threonine-protein phosphatase</fullName>
    </submittedName>
</protein>
<dbReference type="CDD" id="cd00143">
    <property type="entry name" value="PP2Cc"/>
    <property type="match status" value="1"/>
</dbReference>
<dbReference type="InterPro" id="IPR001932">
    <property type="entry name" value="PPM-type_phosphatase-like_dom"/>
</dbReference>
<reference evidence="2 3" key="1">
    <citation type="submission" date="2018-10" db="EMBL/GenBank/DDBJ databases">
        <title>Draft genome of Mycobacterium hodleri strain B.</title>
        <authorList>
            <person name="Amande T.J."/>
            <person name="Mcgenity T.J."/>
        </authorList>
    </citation>
    <scope>NUCLEOTIDE SEQUENCE [LARGE SCALE GENOMIC DNA]</scope>
    <source>
        <strain evidence="2 3">B</strain>
    </source>
</reference>
<keyword evidence="3" id="KW-1185">Reference proteome</keyword>
<organism evidence="2 3">
    <name type="scientific">Mycolicibacterium hodleri</name>
    <dbReference type="NCBI Taxonomy" id="49897"/>
    <lineage>
        <taxon>Bacteria</taxon>
        <taxon>Bacillati</taxon>
        <taxon>Actinomycetota</taxon>
        <taxon>Actinomycetes</taxon>
        <taxon>Mycobacteriales</taxon>
        <taxon>Mycobacteriaceae</taxon>
        <taxon>Mycolicibacterium</taxon>
    </lineage>
</organism>
<sequence>MRCVSATIWHDERAELVKRKGWCGLSVINVRAFTDLGLVRKRNEDAILVAGWLSQTREGSLVTMDFAPAAPFTCAVADGMGGHAGGDLASRVALTVISERSVDWRTPANIADTLVETSEQVRAVGVDADLQGLGTTVAGLCLLDEGLVIFNVGDSPVFSITDGVLAQISIDDSVFDTNGRPTNIITQSLGQFPPVQPHLEVRPLEAGTYLLCSDGVSGVMSPEELREAVKQPDLDEVAATIIETTRRNGAHDNFSFLIVEIPELPSEG</sequence>
<accession>A0A544W256</accession>
<evidence type="ECO:0000259" key="1">
    <source>
        <dbReference type="PROSITE" id="PS51746"/>
    </source>
</evidence>
<dbReference type="AlphaFoldDB" id="A0A544W256"/>
<dbReference type="InterPro" id="IPR036457">
    <property type="entry name" value="PPM-type-like_dom_sf"/>
</dbReference>
<dbReference type="SUPFAM" id="SSF81606">
    <property type="entry name" value="PP2C-like"/>
    <property type="match status" value="1"/>
</dbReference>
<dbReference type="Pfam" id="PF13672">
    <property type="entry name" value="PP2C_2"/>
    <property type="match status" value="1"/>
</dbReference>
<dbReference type="EMBL" id="VIFX01000013">
    <property type="protein sequence ID" value="TQR86331.1"/>
    <property type="molecule type" value="Genomic_DNA"/>
</dbReference>
<comment type="caution">
    <text evidence="2">The sequence shown here is derived from an EMBL/GenBank/DDBJ whole genome shotgun (WGS) entry which is preliminary data.</text>
</comment>
<dbReference type="SMART" id="SM00332">
    <property type="entry name" value="PP2Cc"/>
    <property type="match status" value="1"/>
</dbReference>
<dbReference type="SMART" id="SM00331">
    <property type="entry name" value="PP2C_SIG"/>
    <property type="match status" value="1"/>
</dbReference>
<dbReference type="Gene3D" id="3.60.40.10">
    <property type="entry name" value="PPM-type phosphatase domain"/>
    <property type="match status" value="1"/>
</dbReference>